<name>A0ACB6ZIX6_THEGA</name>
<protein>
    <submittedName>
        <fullName evidence="1">Uncharacterized protein</fullName>
    </submittedName>
</protein>
<accession>A0ACB6ZIX6</accession>
<feature type="non-terminal residue" evidence="1">
    <location>
        <position position="120"/>
    </location>
</feature>
<comment type="caution">
    <text evidence="1">The sequence shown here is derived from an EMBL/GenBank/DDBJ whole genome shotgun (WGS) entry which is preliminary data.</text>
</comment>
<organism evidence="1 2">
    <name type="scientific">Thelephora ganbajun</name>
    <name type="common">Ganba fungus</name>
    <dbReference type="NCBI Taxonomy" id="370292"/>
    <lineage>
        <taxon>Eukaryota</taxon>
        <taxon>Fungi</taxon>
        <taxon>Dikarya</taxon>
        <taxon>Basidiomycota</taxon>
        <taxon>Agaricomycotina</taxon>
        <taxon>Agaricomycetes</taxon>
        <taxon>Thelephorales</taxon>
        <taxon>Thelephoraceae</taxon>
        <taxon>Thelephora</taxon>
    </lineage>
</organism>
<keyword evidence="2" id="KW-1185">Reference proteome</keyword>
<dbReference type="EMBL" id="MU117999">
    <property type="protein sequence ID" value="KAF9649333.1"/>
    <property type="molecule type" value="Genomic_DNA"/>
</dbReference>
<evidence type="ECO:0000313" key="1">
    <source>
        <dbReference type="EMBL" id="KAF9649333.1"/>
    </source>
</evidence>
<feature type="non-terminal residue" evidence="1">
    <location>
        <position position="1"/>
    </location>
</feature>
<proteinExistence type="predicted"/>
<reference evidence="1" key="2">
    <citation type="journal article" date="2020" name="Nat. Commun.">
        <title>Large-scale genome sequencing of mycorrhizal fungi provides insights into the early evolution of symbiotic traits.</title>
        <authorList>
            <person name="Miyauchi S."/>
            <person name="Kiss E."/>
            <person name="Kuo A."/>
            <person name="Drula E."/>
            <person name="Kohler A."/>
            <person name="Sanchez-Garcia M."/>
            <person name="Morin E."/>
            <person name="Andreopoulos B."/>
            <person name="Barry K.W."/>
            <person name="Bonito G."/>
            <person name="Buee M."/>
            <person name="Carver A."/>
            <person name="Chen C."/>
            <person name="Cichocki N."/>
            <person name="Clum A."/>
            <person name="Culley D."/>
            <person name="Crous P.W."/>
            <person name="Fauchery L."/>
            <person name="Girlanda M."/>
            <person name="Hayes R.D."/>
            <person name="Keri Z."/>
            <person name="LaButti K."/>
            <person name="Lipzen A."/>
            <person name="Lombard V."/>
            <person name="Magnuson J."/>
            <person name="Maillard F."/>
            <person name="Murat C."/>
            <person name="Nolan M."/>
            <person name="Ohm R.A."/>
            <person name="Pangilinan J."/>
            <person name="Pereira M.F."/>
            <person name="Perotto S."/>
            <person name="Peter M."/>
            <person name="Pfister S."/>
            <person name="Riley R."/>
            <person name="Sitrit Y."/>
            <person name="Stielow J.B."/>
            <person name="Szollosi G."/>
            <person name="Zifcakova L."/>
            <person name="Stursova M."/>
            <person name="Spatafora J.W."/>
            <person name="Tedersoo L."/>
            <person name="Vaario L.M."/>
            <person name="Yamada A."/>
            <person name="Yan M."/>
            <person name="Wang P."/>
            <person name="Xu J."/>
            <person name="Bruns T."/>
            <person name="Baldrian P."/>
            <person name="Vilgalys R."/>
            <person name="Dunand C."/>
            <person name="Henrissat B."/>
            <person name="Grigoriev I.V."/>
            <person name="Hibbett D."/>
            <person name="Nagy L.G."/>
            <person name="Martin F.M."/>
        </authorList>
    </citation>
    <scope>NUCLEOTIDE SEQUENCE</scope>
    <source>
        <strain evidence="1">P2</strain>
    </source>
</reference>
<dbReference type="Proteomes" id="UP000886501">
    <property type="component" value="Unassembled WGS sequence"/>
</dbReference>
<sequence>DPRTRFHEQFRKEADEYDRDFLKKYHDDLNTTLIFAGLFSAVASAFIVQIQPQIQPDYGQLSFAVLTMLLNTTTSGIPNQAAVPTWSGPDPSVVQAQSTLVASLMSSLLAAFFAMLGKQW</sequence>
<evidence type="ECO:0000313" key="2">
    <source>
        <dbReference type="Proteomes" id="UP000886501"/>
    </source>
</evidence>
<reference evidence="1" key="1">
    <citation type="submission" date="2019-10" db="EMBL/GenBank/DDBJ databases">
        <authorList>
            <consortium name="DOE Joint Genome Institute"/>
            <person name="Kuo A."/>
            <person name="Miyauchi S."/>
            <person name="Kiss E."/>
            <person name="Drula E."/>
            <person name="Kohler A."/>
            <person name="Sanchez-Garcia M."/>
            <person name="Andreopoulos B."/>
            <person name="Barry K.W."/>
            <person name="Bonito G."/>
            <person name="Buee M."/>
            <person name="Carver A."/>
            <person name="Chen C."/>
            <person name="Cichocki N."/>
            <person name="Clum A."/>
            <person name="Culley D."/>
            <person name="Crous P.W."/>
            <person name="Fauchery L."/>
            <person name="Girlanda M."/>
            <person name="Hayes R."/>
            <person name="Keri Z."/>
            <person name="Labutti K."/>
            <person name="Lipzen A."/>
            <person name="Lombard V."/>
            <person name="Magnuson J."/>
            <person name="Maillard F."/>
            <person name="Morin E."/>
            <person name="Murat C."/>
            <person name="Nolan M."/>
            <person name="Ohm R."/>
            <person name="Pangilinan J."/>
            <person name="Pereira M."/>
            <person name="Perotto S."/>
            <person name="Peter M."/>
            <person name="Riley R."/>
            <person name="Sitrit Y."/>
            <person name="Stielow B."/>
            <person name="Szollosi G."/>
            <person name="Zifcakova L."/>
            <person name="Stursova M."/>
            <person name="Spatafora J.W."/>
            <person name="Tedersoo L."/>
            <person name="Vaario L.-M."/>
            <person name="Yamada A."/>
            <person name="Yan M."/>
            <person name="Wang P."/>
            <person name="Xu J."/>
            <person name="Bruns T."/>
            <person name="Baldrian P."/>
            <person name="Vilgalys R."/>
            <person name="Henrissat B."/>
            <person name="Grigoriev I.V."/>
            <person name="Hibbett D."/>
            <person name="Nagy L.G."/>
            <person name="Martin F.M."/>
        </authorList>
    </citation>
    <scope>NUCLEOTIDE SEQUENCE</scope>
    <source>
        <strain evidence="1">P2</strain>
    </source>
</reference>
<gene>
    <name evidence="1" type="ORF">BDM02DRAFT_3085441</name>
</gene>